<feature type="compositionally biased region" description="Basic and acidic residues" evidence="1">
    <location>
        <begin position="644"/>
        <end position="662"/>
    </location>
</feature>
<dbReference type="Proteomes" id="UP000618051">
    <property type="component" value="Unassembled WGS sequence"/>
</dbReference>
<sequence length="679" mass="76363">MYGLGLRTFAARPGECSEAVNAGIKSLYLTPPIKPNVCIESMEHSSLPIMQCGKFTDKVFLRKPERSDHQQNVLVREEVRAQGKVFLAIVVNQLNGLSLRLQNAGNAYYQALSFQHHTRVMSSLSFSKESAEGIDMTLVPPNKGLPCKNKEAMKPRRFSLIAEYHLANLTESSVTVGADELVQLFSLSPGLLVGIWKEKNEIAFVMANLHYNQLLERSILGSATVQYVPPPNKPLLDDLDSEYGLHDYSLHLDLHGRNCMYLCRSFKCLFCRKRDIENGYLRLGVVNLKDNRKHLPIIGTLGICWETDVFKGSVKDCFVMDLTLLDETGKPFWCFSAPVRMELSTELSGLYDYMGHIYTADYSDSEEEKGCCNIPHRSNARSCLFWCWTPHPCLDALLLQFAISKHPVGAPEPTLQGLVTGSLLHPSHPEATHPSHYHSQHSCSHTGSSHLPLPTGKLPELTASGDGLEKDVGVTITRMSASDLSKVREQRTKLKGQPPHECLQLALRVQGTLFLSSLFLAMLFRFCKNSSKLFTIEFKGPLGEIVQKLILLYALSLDFKKFYVLIYSNEVGKIIPTSTSDYGVEEEEEEEKTVCHRRVPAKEETLFVTQCLKRLARFCPKCVEEEAPYPQTIHISFESSVQDEQSKQDERNTAQDFRDSGEEYHNHLVVGCSKGYPPH</sequence>
<keyword evidence="4" id="KW-1185">Reference proteome</keyword>
<dbReference type="GO" id="GO:0019005">
    <property type="term" value="C:SCF ubiquitin ligase complex"/>
    <property type="evidence" value="ECO:0007669"/>
    <property type="project" value="TreeGrafter"/>
</dbReference>
<protein>
    <submittedName>
        <fullName evidence="2">Uncharacterized protein</fullName>
    </submittedName>
</protein>
<dbReference type="PANTHER" id="PTHR46731:SF1">
    <property type="entry name" value="F-BOX ONLY PROTEIN 15"/>
    <property type="match status" value="1"/>
</dbReference>
<evidence type="ECO:0000313" key="4">
    <source>
        <dbReference type="Proteomes" id="UP000618051"/>
    </source>
</evidence>
<reference evidence="3 4" key="2">
    <citation type="journal article" date="2021" name="J. Hered.">
        <title>Feather Gene Expression Elucidates the Developmental Basis of Plumage Iridescence in African Starlings.</title>
        <authorList>
            <person name="Rubenstein D.R."/>
            <person name="Corvelo A."/>
            <person name="MacManes M.D."/>
            <person name="Maia R."/>
            <person name="Narzisi G."/>
            <person name="Rousaki A."/>
            <person name="Vandenabeele P."/>
            <person name="Shawkey M.D."/>
            <person name="Solomon J."/>
        </authorList>
    </citation>
    <scope>NUCLEOTIDE SEQUENCE [LARGE SCALE GENOMIC DNA]</scope>
    <source>
        <strain evidence="3">SS15</strain>
    </source>
</reference>
<evidence type="ECO:0000256" key="1">
    <source>
        <dbReference type="SAM" id="MobiDB-lite"/>
    </source>
</evidence>
<reference evidence="3" key="3">
    <citation type="submission" date="2022-01" db="EMBL/GenBank/DDBJ databases">
        <authorList>
            <person name="Rubenstein D.R."/>
        </authorList>
    </citation>
    <scope>NUCLEOTIDE SEQUENCE</scope>
    <source>
        <strain evidence="3">SS15</strain>
        <tissue evidence="3">Liver</tissue>
    </source>
</reference>
<evidence type="ECO:0000313" key="3">
    <source>
        <dbReference type="EMBL" id="KAI1243251.1"/>
    </source>
</evidence>
<evidence type="ECO:0000313" key="2">
    <source>
        <dbReference type="EMBL" id="KAG0119554.1"/>
    </source>
</evidence>
<organism evidence="2">
    <name type="scientific">Lamprotornis superbus</name>
    <dbReference type="NCBI Taxonomy" id="245042"/>
    <lineage>
        <taxon>Eukaryota</taxon>
        <taxon>Metazoa</taxon>
        <taxon>Chordata</taxon>
        <taxon>Craniata</taxon>
        <taxon>Vertebrata</taxon>
        <taxon>Euteleostomi</taxon>
        <taxon>Archelosauria</taxon>
        <taxon>Archosauria</taxon>
        <taxon>Dinosauria</taxon>
        <taxon>Saurischia</taxon>
        <taxon>Theropoda</taxon>
        <taxon>Coelurosauria</taxon>
        <taxon>Aves</taxon>
        <taxon>Neognathae</taxon>
        <taxon>Neoaves</taxon>
        <taxon>Telluraves</taxon>
        <taxon>Australaves</taxon>
        <taxon>Passeriformes</taxon>
        <taxon>Sturnidae</taxon>
        <taxon>Lamprotornis</taxon>
    </lineage>
</organism>
<reference evidence="2" key="1">
    <citation type="submission" date="2020-10" db="EMBL/GenBank/DDBJ databases">
        <title>Feather gene expression reveals the developmental basis of iridescence in African starlings.</title>
        <authorList>
            <person name="Rubenstein D.R."/>
        </authorList>
    </citation>
    <scope>NUCLEOTIDE SEQUENCE</scope>
    <source>
        <strain evidence="2">SS15</strain>
        <tissue evidence="2">Liver</tissue>
    </source>
</reference>
<gene>
    <name evidence="3" type="ORF">IHE44_0000841</name>
    <name evidence="2" type="ORF">IHE44_014266</name>
</gene>
<proteinExistence type="predicted"/>
<feature type="compositionally biased region" description="Polar residues" evidence="1">
    <location>
        <begin position="440"/>
        <end position="449"/>
    </location>
</feature>
<comment type="caution">
    <text evidence="2">The sequence shown here is derived from an EMBL/GenBank/DDBJ whole genome shotgun (WGS) entry which is preliminary data.</text>
</comment>
<name>A0A835TX38_9PASS</name>
<dbReference type="EMBL" id="JADDUC020000001">
    <property type="protein sequence ID" value="KAI1243251.1"/>
    <property type="molecule type" value="Genomic_DNA"/>
</dbReference>
<feature type="region of interest" description="Disordered" evidence="1">
    <location>
        <begin position="639"/>
        <end position="662"/>
    </location>
</feature>
<dbReference type="PANTHER" id="PTHR46731">
    <property type="entry name" value="F-BOX ONLY PROTEIN 15"/>
    <property type="match status" value="1"/>
</dbReference>
<feature type="region of interest" description="Disordered" evidence="1">
    <location>
        <begin position="423"/>
        <end position="451"/>
    </location>
</feature>
<dbReference type="OrthoDB" id="3219396at2759"/>
<dbReference type="EMBL" id="JADDUC010000084">
    <property type="protein sequence ID" value="KAG0119554.1"/>
    <property type="molecule type" value="Genomic_DNA"/>
</dbReference>
<dbReference type="AlphaFoldDB" id="A0A835TX38"/>
<accession>A0A835TX38</accession>